<dbReference type="EMBL" id="MK072070">
    <property type="protein sequence ID" value="AYV78146.1"/>
    <property type="molecule type" value="Genomic_DNA"/>
</dbReference>
<name>A0A3G4ZTB8_9VIRU</name>
<gene>
    <name evidence="1" type="ORF">Edafosvirus5_64</name>
</gene>
<protein>
    <submittedName>
        <fullName evidence="1">Uncharacterized protein</fullName>
    </submittedName>
</protein>
<reference evidence="1" key="1">
    <citation type="submission" date="2018-10" db="EMBL/GenBank/DDBJ databases">
        <title>Hidden diversity of soil giant viruses.</title>
        <authorList>
            <person name="Schulz F."/>
            <person name="Alteio L."/>
            <person name="Goudeau D."/>
            <person name="Ryan E.M."/>
            <person name="Malmstrom R.R."/>
            <person name="Blanchard J."/>
            <person name="Woyke T."/>
        </authorList>
    </citation>
    <scope>NUCLEOTIDE SEQUENCE</scope>
    <source>
        <strain evidence="1">EDV1</strain>
    </source>
</reference>
<evidence type="ECO:0000313" key="1">
    <source>
        <dbReference type="EMBL" id="AYV78146.1"/>
    </source>
</evidence>
<sequence length="365" mass="42455">MDEVTFPYVEIYRLQAESKLMGHYLTKISEMCKNYPTPEKMKQVLSEGYYILNKKNHPLEKLSNIIEGHKKSQIMFTSNKYNKIKNKNIQLKLQIDNIKKIFTENLQYIASLRHPIICERRILVMSKVRPVGYEYFIGILRTFEFEYKQSHANFLSPELKQLVAKCDTVQLKPEYKFSDGSYIIIEFDDREDDLVKTYTYVSLLHNSITVGPFVGAAPADFHIIEHLAKKFEGYTNTFVTRSNITVKLHGIKENKIEIINMVYLPKNFDRSLIKMIKLHNDDLLVISDWFSSLSMVIIDINTFTVRPFDPSLPMTLLQQPFRINPTTYFMEAPPSPESIANAVVIFNTVVPCLIRDLVLVIISYL</sequence>
<organism evidence="1">
    <name type="scientific">Edafosvirus sp</name>
    <dbReference type="NCBI Taxonomy" id="2487765"/>
    <lineage>
        <taxon>Viruses</taxon>
        <taxon>Varidnaviria</taxon>
        <taxon>Bamfordvirae</taxon>
        <taxon>Nucleocytoviricota</taxon>
        <taxon>Megaviricetes</taxon>
        <taxon>Imitervirales</taxon>
        <taxon>Mimiviridae</taxon>
        <taxon>Klosneuvirinae</taxon>
    </lineage>
</organism>
<accession>A0A3G4ZTB8</accession>
<proteinExistence type="predicted"/>